<evidence type="ECO:0000256" key="4">
    <source>
        <dbReference type="ARBA" id="ARBA00022448"/>
    </source>
</evidence>
<dbReference type="PANTHER" id="PTHR43702:SF3">
    <property type="entry name" value="PROTEIN TSGA"/>
    <property type="match status" value="1"/>
</dbReference>
<keyword evidence="14" id="KW-1185">Reference proteome</keyword>
<proteinExistence type="inferred from homology"/>
<dbReference type="InterPro" id="IPR036259">
    <property type="entry name" value="MFS_trans_sf"/>
</dbReference>
<dbReference type="InterPro" id="IPR050375">
    <property type="entry name" value="MFS_TsgA-like"/>
</dbReference>
<evidence type="ECO:0000256" key="1">
    <source>
        <dbReference type="ARBA" id="ARBA00003321"/>
    </source>
</evidence>
<comment type="caution">
    <text evidence="13">The sequence shown here is derived from an EMBL/GenBank/DDBJ whole genome shotgun (WGS) entry which is preliminary data.</text>
</comment>
<evidence type="ECO:0000313" key="14">
    <source>
        <dbReference type="Proteomes" id="UP001484535"/>
    </source>
</evidence>
<reference evidence="13 14" key="1">
    <citation type="submission" date="2024-05" db="EMBL/GenBank/DDBJ databases">
        <authorList>
            <person name="Park S."/>
        </authorList>
    </citation>
    <scope>NUCLEOTIDE SEQUENCE [LARGE SCALE GENOMIC DNA]</scope>
    <source>
        <strain evidence="13 14">DGU5</strain>
    </source>
</reference>
<gene>
    <name evidence="13" type="ORF">ABDJ38_00030</name>
</gene>
<evidence type="ECO:0000256" key="6">
    <source>
        <dbReference type="ARBA" id="ARBA00022519"/>
    </source>
</evidence>
<comment type="function">
    <text evidence="1">Intake of glucose and galactose.</text>
</comment>
<feature type="transmembrane region" description="Helical" evidence="11">
    <location>
        <begin position="319"/>
        <end position="337"/>
    </location>
</feature>
<evidence type="ECO:0000256" key="3">
    <source>
        <dbReference type="ARBA" id="ARBA00009120"/>
    </source>
</evidence>
<evidence type="ECO:0000259" key="12">
    <source>
        <dbReference type="PROSITE" id="PS50850"/>
    </source>
</evidence>
<dbReference type="Gene3D" id="1.20.1250.20">
    <property type="entry name" value="MFS general substrate transporter like domains"/>
    <property type="match status" value="2"/>
</dbReference>
<evidence type="ECO:0000313" key="13">
    <source>
        <dbReference type="EMBL" id="MEN7535560.1"/>
    </source>
</evidence>
<keyword evidence="4" id="KW-0813">Transport</keyword>
<accession>A0ABV0CRQ1</accession>
<feature type="transmembrane region" description="Helical" evidence="11">
    <location>
        <begin position="91"/>
        <end position="113"/>
    </location>
</feature>
<feature type="domain" description="Major facilitator superfamily (MFS) profile" evidence="12">
    <location>
        <begin position="25"/>
        <end position="427"/>
    </location>
</feature>
<evidence type="ECO:0000256" key="5">
    <source>
        <dbReference type="ARBA" id="ARBA00022475"/>
    </source>
</evidence>
<organism evidence="13 14">
    <name type="scientific">Aurantiacibacter flavus</name>
    <dbReference type="NCBI Taxonomy" id="3145232"/>
    <lineage>
        <taxon>Bacteria</taxon>
        <taxon>Pseudomonadati</taxon>
        <taxon>Pseudomonadota</taxon>
        <taxon>Alphaproteobacteria</taxon>
        <taxon>Sphingomonadales</taxon>
        <taxon>Erythrobacteraceae</taxon>
        <taxon>Aurantiacibacter</taxon>
    </lineage>
</organism>
<dbReference type="PANTHER" id="PTHR43702">
    <property type="entry name" value="L-FUCOSE-PROTON SYMPORTER"/>
    <property type="match status" value="1"/>
</dbReference>
<evidence type="ECO:0000256" key="9">
    <source>
        <dbReference type="ARBA" id="ARBA00022989"/>
    </source>
</evidence>
<comment type="subcellular location">
    <subcellularLocation>
        <location evidence="2">Cell inner membrane</location>
        <topology evidence="2">Multi-pass membrane protein</topology>
    </subcellularLocation>
</comment>
<dbReference type="InterPro" id="IPR011701">
    <property type="entry name" value="MFS"/>
</dbReference>
<keyword evidence="9 11" id="KW-1133">Transmembrane helix</keyword>
<feature type="transmembrane region" description="Helical" evidence="11">
    <location>
        <begin position="251"/>
        <end position="277"/>
    </location>
</feature>
<dbReference type="RefSeq" id="WP_346783023.1">
    <property type="nucleotide sequence ID" value="NZ_JBDLBR010000001.1"/>
</dbReference>
<feature type="transmembrane region" description="Helical" evidence="11">
    <location>
        <begin position="343"/>
        <end position="365"/>
    </location>
</feature>
<feature type="transmembrane region" description="Helical" evidence="11">
    <location>
        <begin position="66"/>
        <end position="84"/>
    </location>
</feature>
<keyword evidence="6" id="KW-0997">Cell inner membrane</keyword>
<dbReference type="InterPro" id="IPR020846">
    <property type="entry name" value="MFS_dom"/>
</dbReference>
<dbReference type="NCBIfam" id="TIGR01272">
    <property type="entry name" value="gluP"/>
    <property type="match status" value="1"/>
</dbReference>
<keyword evidence="5" id="KW-1003">Cell membrane</keyword>
<evidence type="ECO:0000256" key="7">
    <source>
        <dbReference type="ARBA" id="ARBA00022597"/>
    </source>
</evidence>
<dbReference type="Proteomes" id="UP001484535">
    <property type="component" value="Unassembled WGS sequence"/>
</dbReference>
<sequence length="439" mass="46936">MAGPSTFSDTAQAGGAQQPQKYGKALALLASLFFMWGFITVINNTLLPHLRSVFELSYFQTTLIESVWFIAYGVMGMPSAFLIERIGYKNALILGLGAMALGAFGMIGAAAAISYPITLIALFVIASGITLLQVAANPYVAVIGPAESSESRLTLVQAFNSMGTFFAPYFGGYLILSRTVGGTSLEGAELSMADRIADAQATELPYLIVAIVLIVIAFVIWRSDLPQLGESTRKANREQRKQLSLWKHKNLIYGIPAIFIYLIAEIGVANLFINFAILPEIAGITPASAANYLVLLWGGMMVGRFAGSFLMKRFRANRVLAAFAGFALLVMIGASTLEGPVAMWSLILVGLGHSIMFPAIFALGIKGLGPLTEEGSGLLITAIAGGALVAIQGLLADMYGLQNSFWMIVACEIYVLWYALYGSKPTAPEADVPLATDRQ</sequence>
<keyword evidence="10 11" id="KW-0472">Membrane</keyword>
<name>A0ABV0CRQ1_9SPHN</name>
<dbReference type="Pfam" id="PF07690">
    <property type="entry name" value="MFS_1"/>
    <property type="match status" value="1"/>
</dbReference>
<dbReference type="PROSITE" id="PS50850">
    <property type="entry name" value="MFS"/>
    <property type="match status" value="1"/>
</dbReference>
<feature type="transmembrane region" description="Helical" evidence="11">
    <location>
        <begin position="401"/>
        <end position="420"/>
    </location>
</feature>
<keyword evidence="8 11" id="KW-0812">Transmembrane</keyword>
<protein>
    <submittedName>
        <fullName evidence="13">Sugar MFS transporter</fullName>
    </submittedName>
</protein>
<feature type="transmembrane region" description="Helical" evidence="11">
    <location>
        <begin position="153"/>
        <end position="176"/>
    </location>
</feature>
<feature type="transmembrane region" description="Helical" evidence="11">
    <location>
        <begin position="119"/>
        <end position="141"/>
    </location>
</feature>
<evidence type="ECO:0000256" key="11">
    <source>
        <dbReference type="SAM" id="Phobius"/>
    </source>
</evidence>
<feature type="transmembrane region" description="Helical" evidence="11">
    <location>
        <begin position="377"/>
        <end position="395"/>
    </location>
</feature>
<dbReference type="CDD" id="cd17394">
    <property type="entry name" value="MFS_FucP_like"/>
    <property type="match status" value="1"/>
</dbReference>
<evidence type="ECO:0000256" key="8">
    <source>
        <dbReference type="ARBA" id="ARBA00022692"/>
    </source>
</evidence>
<dbReference type="InterPro" id="IPR005964">
    <property type="entry name" value="Glc/Gal_transptr_bac"/>
</dbReference>
<feature type="transmembrane region" description="Helical" evidence="11">
    <location>
        <begin position="25"/>
        <end position="46"/>
    </location>
</feature>
<evidence type="ECO:0000256" key="2">
    <source>
        <dbReference type="ARBA" id="ARBA00004429"/>
    </source>
</evidence>
<evidence type="ECO:0000256" key="10">
    <source>
        <dbReference type="ARBA" id="ARBA00023136"/>
    </source>
</evidence>
<dbReference type="EMBL" id="JBDLBR010000001">
    <property type="protein sequence ID" value="MEN7535560.1"/>
    <property type="molecule type" value="Genomic_DNA"/>
</dbReference>
<comment type="similarity">
    <text evidence="3">Belongs to the major facilitator superfamily. FHS transporter (TC 2.A.1.7) family.</text>
</comment>
<keyword evidence="7" id="KW-0762">Sugar transport</keyword>
<dbReference type="SUPFAM" id="SSF103473">
    <property type="entry name" value="MFS general substrate transporter"/>
    <property type="match status" value="1"/>
</dbReference>
<feature type="transmembrane region" description="Helical" evidence="11">
    <location>
        <begin position="204"/>
        <end position="221"/>
    </location>
</feature>